<sequence>LLQIRAPLPNPVLATPDPCPVTQSGTRYSRSVPRYPIRYSLSPDPCPVTQSGTRYSRSVPRYPIRYSLLQIRAPLPNPVLDTPDPCPVTPQS</sequence>
<accession>A0ABN9ADT0</accession>
<feature type="non-terminal residue" evidence="1">
    <location>
        <position position="1"/>
    </location>
</feature>
<keyword evidence="2" id="KW-1185">Reference proteome</keyword>
<evidence type="ECO:0000313" key="2">
    <source>
        <dbReference type="Proteomes" id="UP001162483"/>
    </source>
</evidence>
<name>A0ABN9ADT0_9NEOB</name>
<dbReference type="Proteomes" id="UP001162483">
    <property type="component" value="Unassembled WGS sequence"/>
</dbReference>
<feature type="non-terminal residue" evidence="1">
    <location>
        <position position="92"/>
    </location>
</feature>
<reference evidence="1" key="1">
    <citation type="submission" date="2023-05" db="EMBL/GenBank/DDBJ databases">
        <authorList>
            <person name="Stuckert A."/>
        </authorList>
    </citation>
    <scope>NUCLEOTIDE SEQUENCE</scope>
</reference>
<protein>
    <submittedName>
        <fullName evidence="1">Uncharacterized protein</fullName>
    </submittedName>
</protein>
<dbReference type="EMBL" id="CATNWA010000084">
    <property type="protein sequence ID" value="CAI9532797.1"/>
    <property type="molecule type" value="Genomic_DNA"/>
</dbReference>
<evidence type="ECO:0000313" key="1">
    <source>
        <dbReference type="EMBL" id="CAI9532797.1"/>
    </source>
</evidence>
<gene>
    <name evidence="1" type="ORF">SPARVUS_LOCUS273817</name>
</gene>
<comment type="caution">
    <text evidence="1">The sequence shown here is derived from an EMBL/GenBank/DDBJ whole genome shotgun (WGS) entry which is preliminary data.</text>
</comment>
<organism evidence="1 2">
    <name type="scientific">Staurois parvus</name>
    <dbReference type="NCBI Taxonomy" id="386267"/>
    <lineage>
        <taxon>Eukaryota</taxon>
        <taxon>Metazoa</taxon>
        <taxon>Chordata</taxon>
        <taxon>Craniata</taxon>
        <taxon>Vertebrata</taxon>
        <taxon>Euteleostomi</taxon>
        <taxon>Amphibia</taxon>
        <taxon>Batrachia</taxon>
        <taxon>Anura</taxon>
        <taxon>Neobatrachia</taxon>
        <taxon>Ranoidea</taxon>
        <taxon>Ranidae</taxon>
        <taxon>Staurois</taxon>
    </lineage>
</organism>
<proteinExistence type="predicted"/>